<dbReference type="Pfam" id="PF21221">
    <property type="entry name" value="B_lactamase-like_C"/>
    <property type="match status" value="1"/>
</dbReference>
<dbReference type="RefSeq" id="WP_161744863.1">
    <property type="nucleotide sequence ID" value="NZ_JAAAMV010000018.1"/>
</dbReference>
<dbReference type="PANTHER" id="PTHR23131:SF4">
    <property type="entry name" value="METALLO-BETA-LACTAMASE SUPERFAMILY POTEIN"/>
    <property type="match status" value="1"/>
</dbReference>
<dbReference type="InterPro" id="IPR001279">
    <property type="entry name" value="Metallo-B-lactamas"/>
</dbReference>
<organism evidence="5 6">
    <name type="scientific">Paenibacillus glycinis</name>
    <dbReference type="NCBI Taxonomy" id="2697035"/>
    <lineage>
        <taxon>Bacteria</taxon>
        <taxon>Bacillati</taxon>
        <taxon>Bacillota</taxon>
        <taxon>Bacilli</taxon>
        <taxon>Bacillales</taxon>
        <taxon>Paenibacillaceae</taxon>
        <taxon>Paenibacillus</taxon>
    </lineage>
</organism>
<dbReference type="CDD" id="cd07725">
    <property type="entry name" value="TTHA1429-like_MBL-fold"/>
    <property type="match status" value="1"/>
</dbReference>
<comment type="catalytic activity">
    <reaction evidence="1">
        <text>3',5'-cyclic CMP + H2O = CMP + H(+)</text>
        <dbReference type="Rhea" id="RHEA:72675"/>
        <dbReference type="ChEBI" id="CHEBI:15377"/>
        <dbReference type="ChEBI" id="CHEBI:15378"/>
        <dbReference type="ChEBI" id="CHEBI:58003"/>
        <dbReference type="ChEBI" id="CHEBI:60377"/>
    </reaction>
    <physiologicalReaction direction="left-to-right" evidence="1">
        <dbReference type="Rhea" id="RHEA:72676"/>
    </physiologicalReaction>
</comment>
<dbReference type="Gene3D" id="3.60.15.10">
    <property type="entry name" value="Ribonuclease Z/Hydroxyacylglutathione hydrolase-like"/>
    <property type="match status" value="1"/>
</dbReference>
<dbReference type="Proteomes" id="UP000665561">
    <property type="component" value="Unassembled WGS sequence"/>
</dbReference>
<comment type="function">
    <text evidence="2">Counteracts the endogenous Pycsar antiviral defense system. Phosphodiesterase that enables metal-dependent hydrolysis of host cyclic nucleotide Pycsar defense signals such as cCMP and cUMP.</text>
</comment>
<comment type="catalytic activity">
    <reaction evidence="3">
        <text>3',5'-cyclic UMP + H2O = UMP + H(+)</text>
        <dbReference type="Rhea" id="RHEA:70575"/>
        <dbReference type="ChEBI" id="CHEBI:15377"/>
        <dbReference type="ChEBI" id="CHEBI:15378"/>
        <dbReference type="ChEBI" id="CHEBI:57865"/>
        <dbReference type="ChEBI" id="CHEBI:184387"/>
    </reaction>
    <physiologicalReaction direction="left-to-right" evidence="3">
        <dbReference type="Rhea" id="RHEA:70576"/>
    </physiologicalReaction>
</comment>
<name>A0ABW9XTS9_9BACL</name>
<comment type="caution">
    <text evidence="5">The sequence shown here is derived from an EMBL/GenBank/DDBJ whole genome shotgun (WGS) entry which is preliminary data.</text>
</comment>
<accession>A0ABW9XTS9</accession>
<dbReference type="PANTHER" id="PTHR23131">
    <property type="entry name" value="ENDORIBONUCLEASE LACTB2"/>
    <property type="match status" value="1"/>
</dbReference>
<sequence length="333" mass="37038">MDGIAGRPAATAWPGGIVQVRVPLPFSLKWVNAYLLRDERGYTLVDPGLHTDEAKAAWEAAMAEHRVAFADIHTILLTHQHPDHYGLAGWFQRRTGASVLMSAESHAYARRLWGPDGGAAFAAELAALYARHGMPAEVVATLRPHLDSFVAKVSPQPEVRYIEAGQTVRMAGLDWLAIDAPGHAGGQLCFYAAETKRMICGDQVLPTITPNISVVPGEDHRQLASFLASLRELSAYEVELAFPGHREPFDRFAQRTAELAAHHERRLESIVAMLREEPCTGYRLCLRLFGERIAGDAHHMRFAMSETLAHVYYLEHRGLIGKREAEERISYFV</sequence>
<gene>
    <name evidence="5" type="ORF">GT019_19470</name>
</gene>
<evidence type="ECO:0000256" key="2">
    <source>
        <dbReference type="ARBA" id="ARBA00034301"/>
    </source>
</evidence>
<dbReference type="EMBL" id="JAAAMV010000018">
    <property type="protein sequence ID" value="NBD26059.1"/>
    <property type="molecule type" value="Genomic_DNA"/>
</dbReference>
<dbReference type="Gene3D" id="1.10.10.10">
    <property type="entry name" value="Winged helix-like DNA-binding domain superfamily/Winged helix DNA-binding domain"/>
    <property type="match status" value="1"/>
</dbReference>
<proteinExistence type="predicted"/>
<protein>
    <submittedName>
        <fullName evidence="5">MBL fold metallo-hydrolase</fullName>
    </submittedName>
</protein>
<dbReference type="InterPro" id="IPR036388">
    <property type="entry name" value="WH-like_DNA-bd_sf"/>
</dbReference>
<dbReference type="InterPro" id="IPR036866">
    <property type="entry name" value="RibonucZ/Hydroxyglut_hydro"/>
</dbReference>
<dbReference type="InterPro" id="IPR048933">
    <property type="entry name" value="B_lactamase-like_C"/>
</dbReference>
<dbReference type="SMART" id="SM00849">
    <property type="entry name" value="Lactamase_B"/>
    <property type="match status" value="1"/>
</dbReference>
<dbReference type="InterPro" id="IPR050662">
    <property type="entry name" value="Sec-metab_biosynth-thioest"/>
</dbReference>
<evidence type="ECO:0000313" key="5">
    <source>
        <dbReference type="EMBL" id="NBD26059.1"/>
    </source>
</evidence>
<reference evidence="5 6" key="1">
    <citation type="submission" date="2020-01" db="EMBL/GenBank/DDBJ databases">
        <title>Paenibacillus soybeanensis sp. nov. isolated from the nodules of soybean (Glycine max(L.) Merr).</title>
        <authorList>
            <person name="Wang H."/>
        </authorList>
    </citation>
    <scope>NUCLEOTIDE SEQUENCE [LARGE SCALE GENOMIC DNA]</scope>
    <source>
        <strain evidence="5 6">T1</strain>
    </source>
</reference>
<dbReference type="Pfam" id="PF00753">
    <property type="entry name" value="Lactamase_B"/>
    <property type="match status" value="1"/>
</dbReference>
<evidence type="ECO:0000256" key="3">
    <source>
        <dbReference type="ARBA" id="ARBA00048505"/>
    </source>
</evidence>
<evidence type="ECO:0000313" key="6">
    <source>
        <dbReference type="Proteomes" id="UP000665561"/>
    </source>
</evidence>
<evidence type="ECO:0000256" key="1">
    <source>
        <dbReference type="ARBA" id="ARBA00034221"/>
    </source>
</evidence>
<feature type="domain" description="Metallo-beta-lactamase" evidence="4">
    <location>
        <begin position="30"/>
        <end position="245"/>
    </location>
</feature>
<dbReference type="SUPFAM" id="SSF56281">
    <property type="entry name" value="Metallo-hydrolase/oxidoreductase"/>
    <property type="match status" value="1"/>
</dbReference>
<evidence type="ECO:0000259" key="4">
    <source>
        <dbReference type="SMART" id="SM00849"/>
    </source>
</evidence>
<keyword evidence="6" id="KW-1185">Reference proteome</keyword>